<proteinExistence type="predicted"/>
<dbReference type="Proteomes" id="UP000287651">
    <property type="component" value="Unassembled WGS sequence"/>
</dbReference>
<dbReference type="EMBL" id="AMZH03009869">
    <property type="protein sequence ID" value="RRT55904.1"/>
    <property type="molecule type" value="Genomic_DNA"/>
</dbReference>
<name>A0A426YW23_ENSVE</name>
<evidence type="ECO:0000256" key="1">
    <source>
        <dbReference type="SAM" id="MobiDB-lite"/>
    </source>
</evidence>
<feature type="region of interest" description="Disordered" evidence="1">
    <location>
        <begin position="21"/>
        <end position="62"/>
    </location>
</feature>
<organism evidence="2 3">
    <name type="scientific">Ensete ventricosum</name>
    <name type="common">Abyssinian banana</name>
    <name type="synonym">Musa ensete</name>
    <dbReference type="NCBI Taxonomy" id="4639"/>
    <lineage>
        <taxon>Eukaryota</taxon>
        <taxon>Viridiplantae</taxon>
        <taxon>Streptophyta</taxon>
        <taxon>Embryophyta</taxon>
        <taxon>Tracheophyta</taxon>
        <taxon>Spermatophyta</taxon>
        <taxon>Magnoliopsida</taxon>
        <taxon>Liliopsida</taxon>
        <taxon>Zingiberales</taxon>
        <taxon>Musaceae</taxon>
        <taxon>Ensete</taxon>
    </lineage>
</organism>
<accession>A0A426YW23</accession>
<dbReference type="AlphaFoldDB" id="A0A426YW23"/>
<sequence>MANPLTWPTTHDQVDCKGQPIAAKAPLQGGGRLRPGPLQRAAASRGSSPQGAATRGHGRLRPALPLVRVTTPTARVATPW</sequence>
<gene>
    <name evidence="2" type="ORF">B296_00019506</name>
</gene>
<reference evidence="2 3" key="1">
    <citation type="journal article" date="2014" name="Agronomy (Basel)">
        <title>A Draft Genome Sequence for Ensete ventricosum, the Drought-Tolerant Tree Against Hunger.</title>
        <authorList>
            <person name="Harrison J."/>
            <person name="Moore K.A."/>
            <person name="Paszkiewicz K."/>
            <person name="Jones T."/>
            <person name="Grant M."/>
            <person name="Ambacheew D."/>
            <person name="Muzemil S."/>
            <person name="Studholme D.J."/>
        </authorList>
    </citation>
    <scope>NUCLEOTIDE SEQUENCE [LARGE SCALE GENOMIC DNA]</scope>
</reference>
<evidence type="ECO:0000313" key="2">
    <source>
        <dbReference type="EMBL" id="RRT55904.1"/>
    </source>
</evidence>
<comment type="caution">
    <text evidence="2">The sequence shown here is derived from an EMBL/GenBank/DDBJ whole genome shotgun (WGS) entry which is preliminary data.</text>
</comment>
<evidence type="ECO:0000313" key="3">
    <source>
        <dbReference type="Proteomes" id="UP000287651"/>
    </source>
</evidence>
<protein>
    <submittedName>
        <fullName evidence="2">Uncharacterized protein</fullName>
    </submittedName>
</protein>